<protein>
    <recommendedName>
        <fullName evidence="3">ATP-grasp domain-containing protein</fullName>
    </recommendedName>
</protein>
<reference evidence="1 2" key="1">
    <citation type="journal article" date="2015" name="Int. J. Syst. Evol. Microbiol.">
        <title>Exiguobacterium enclense sp. nov., isolated from sediment.</title>
        <authorList>
            <person name="Dastager S.G."/>
            <person name="Mawlankar R."/>
            <person name="Sonalkar V.V."/>
            <person name="Thorat M.N."/>
            <person name="Mual P."/>
            <person name="Verma A."/>
            <person name="Krishnamurthi S."/>
            <person name="Tang S.K."/>
            <person name="Li W.J."/>
        </authorList>
    </citation>
    <scope>NUCLEOTIDE SEQUENCE [LARGE SCALE GENOMIC DNA]</scope>
    <source>
        <strain evidence="1 2">NIO-1109</strain>
    </source>
</reference>
<dbReference type="OrthoDB" id="2354237at2"/>
<dbReference type="AlphaFoldDB" id="A0A0V8GBR4"/>
<sequence>MSRENVLIMGVEENWKVMENIKQLKPVSIDIHISSKERWVRKLFPDFKYFDSFSKKESEEGYISNLIEYCTSQEIGWIIPLSEQEASTLSKHKLKMRKNNVAFITSFDWDKTVLHDSFSVQGNTFTYSFDQIKNAPEGVKVGKIDAYVDYRSSEVICCFMREEYKRYQDTVLSYEVFANSILEECVAIIAQRLNIKGSFSFDYQRDSEGMYTITKIECFMTHSTREAIFSDYDFANYLWCNIQGIVLLKESNDKSSFVYRLNEEYFLF</sequence>
<organism evidence="1 2">
    <name type="scientific">Exiguobacterium indicum</name>
    <dbReference type="NCBI Taxonomy" id="296995"/>
    <lineage>
        <taxon>Bacteria</taxon>
        <taxon>Bacillati</taxon>
        <taxon>Bacillota</taxon>
        <taxon>Bacilli</taxon>
        <taxon>Bacillales</taxon>
        <taxon>Bacillales Family XII. Incertae Sedis</taxon>
        <taxon>Exiguobacterium</taxon>
    </lineage>
</organism>
<accession>A0A0V8GBR4</accession>
<evidence type="ECO:0008006" key="3">
    <source>
        <dbReference type="Google" id="ProtNLM"/>
    </source>
</evidence>
<evidence type="ECO:0000313" key="2">
    <source>
        <dbReference type="Proteomes" id="UP000053797"/>
    </source>
</evidence>
<evidence type="ECO:0000313" key="1">
    <source>
        <dbReference type="EMBL" id="KSU47708.1"/>
    </source>
</evidence>
<dbReference type="Proteomes" id="UP000053797">
    <property type="component" value="Unassembled WGS sequence"/>
</dbReference>
<dbReference type="RefSeq" id="WP_058266061.1">
    <property type="nucleotide sequence ID" value="NZ_FMYN01000007.1"/>
</dbReference>
<dbReference type="Gene3D" id="3.40.50.20">
    <property type="match status" value="1"/>
</dbReference>
<gene>
    <name evidence="1" type="ORF">AS033_15765</name>
</gene>
<name>A0A0V8GBR4_9BACL</name>
<dbReference type="EMBL" id="LNQL01000007">
    <property type="protein sequence ID" value="KSU47708.1"/>
    <property type="molecule type" value="Genomic_DNA"/>
</dbReference>
<proteinExistence type="predicted"/>
<comment type="caution">
    <text evidence="1">The sequence shown here is derived from an EMBL/GenBank/DDBJ whole genome shotgun (WGS) entry which is preliminary data.</text>
</comment>